<gene>
    <name evidence="1" type="ORF">SAMN04488554_2991</name>
</gene>
<dbReference type="InterPro" id="IPR012348">
    <property type="entry name" value="RNR-like"/>
</dbReference>
<dbReference type="GO" id="GO:0016491">
    <property type="term" value="F:oxidoreductase activity"/>
    <property type="evidence" value="ECO:0007669"/>
    <property type="project" value="InterPro"/>
</dbReference>
<sequence>MTSRTFDVRAYASAPDDLRPADLDLTALADLPRPVLHTLAHVWSTERTLLDLMRDLLVTPTHAEARVTAFLTTWAYEQYWIGQSLRAVLDAGGAAPEDLADPPDTSFGRLRRAWDERARPTVDAIGTNLLGTDVVAAHMSVGWLSTAVMDLAYRRLGQLEPRLQDLTAAVGVVKARHLEFYADEAQARLEASAGARRRALRTVRRWTWPGVRYAGPTAVRPAVVHLLADPSARQGVHAVDRGVASLPGLAGAAPLRSALGQFLR</sequence>
<dbReference type="InterPro" id="IPR009078">
    <property type="entry name" value="Ferritin-like_SF"/>
</dbReference>
<protein>
    <submittedName>
        <fullName evidence="1">Uncharacterized protein</fullName>
    </submittedName>
</protein>
<name>A0A1H5LWY0_9MICO</name>
<proteinExistence type="predicted"/>
<evidence type="ECO:0000313" key="1">
    <source>
        <dbReference type="EMBL" id="SEE80768.1"/>
    </source>
</evidence>
<evidence type="ECO:0000313" key="2">
    <source>
        <dbReference type="Proteomes" id="UP000199220"/>
    </source>
</evidence>
<organism evidence="1 2">
    <name type="scientific">Ruania alba</name>
    <dbReference type="NCBI Taxonomy" id="648782"/>
    <lineage>
        <taxon>Bacteria</taxon>
        <taxon>Bacillati</taxon>
        <taxon>Actinomycetota</taxon>
        <taxon>Actinomycetes</taxon>
        <taxon>Micrococcales</taxon>
        <taxon>Ruaniaceae</taxon>
        <taxon>Ruania</taxon>
    </lineage>
</organism>
<dbReference type="RefSeq" id="WP_245708882.1">
    <property type="nucleotide sequence ID" value="NZ_FNTX01000002.1"/>
</dbReference>
<dbReference type="Gene3D" id="1.10.620.20">
    <property type="entry name" value="Ribonucleotide Reductase, subunit A"/>
    <property type="match status" value="1"/>
</dbReference>
<dbReference type="SUPFAM" id="SSF47240">
    <property type="entry name" value="Ferritin-like"/>
    <property type="match status" value="1"/>
</dbReference>
<dbReference type="EMBL" id="FNTX01000002">
    <property type="protein sequence ID" value="SEE80768.1"/>
    <property type="molecule type" value="Genomic_DNA"/>
</dbReference>
<keyword evidence="2" id="KW-1185">Reference proteome</keyword>
<reference evidence="2" key="1">
    <citation type="submission" date="2016-10" db="EMBL/GenBank/DDBJ databases">
        <authorList>
            <person name="Varghese N."/>
            <person name="Submissions S."/>
        </authorList>
    </citation>
    <scope>NUCLEOTIDE SEQUENCE [LARGE SCALE GENOMIC DNA]</scope>
    <source>
        <strain evidence="2">DSM 21368</strain>
    </source>
</reference>
<dbReference type="STRING" id="648782.SAMN04488554_2991"/>
<accession>A0A1H5LWY0</accession>
<dbReference type="AlphaFoldDB" id="A0A1H5LWY0"/>
<dbReference type="Proteomes" id="UP000199220">
    <property type="component" value="Unassembled WGS sequence"/>
</dbReference>